<protein>
    <submittedName>
        <fullName evidence="2">Carboxymethylenebutenolidase</fullName>
        <ecNumber evidence="2">3.1.1.45</ecNumber>
    </submittedName>
</protein>
<dbReference type="InterPro" id="IPR002925">
    <property type="entry name" value="Dienelactn_hydro"/>
</dbReference>
<dbReference type="Pfam" id="PF01738">
    <property type="entry name" value="DLH"/>
    <property type="match status" value="1"/>
</dbReference>
<dbReference type="EMBL" id="JAFBBK010000001">
    <property type="protein sequence ID" value="MBM7413492.1"/>
    <property type="molecule type" value="Genomic_DNA"/>
</dbReference>
<dbReference type="GO" id="GO:0008806">
    <property type="term" value="F:carboxymethylenebutenolidase activity"/>
    <property type="evidence" value="ECO:0007669"/>
    <property type="project" value="UniProtKB-EC"/>
</dbReference>
<keyword evidence="3" id="KW-1185">Reference proteome</keyword>
<name>A0ABS2KNE2_9NOCA</name>
<evidence type="ECO:0000313" key="3">
    <source>
        <dbReference type="Proteomes" id="UP000703038"/>
    </source>
</evidence>
<dbReference type="SUPFAM" id="SSF53474">
    <property type="entry name" value="alpha/beta-Hydrolases"/>
    <property type="match status" value="1"/>
</dbReference>
<accession>A0ABS2KNE2</accession>
<proteinExistence type="predicted"/>
<dbReference type="InterPro" id="IPR029058">
    <property type="entry name" value="AB_hydrolase_fold"/>
</dbReference>
<dbReference type="PANTHER" id="PTHR46623:SF6">
    <property type="entry name" value="ALPHA_BETA-HYDROLASES SUPERFAMILY PROTEIN"/>
    <property type="match status" value="1"/>
</dbReference>
<evidence type="ECO:0000313" key="2">
    <source>
        <dbReference type="EMBL" id="MBM7413492.1"/>
    </source>
</evidence>
<evidence type="ECO:0000259" key="1">
    <source>
        <dbReference type="Pfam" id="PF01738"/>
    </source>
</evidence>
<feature type="domain" description="Dienelactone hydrolase" evidence="1">
    <location>
        <begin position="13"/>
        <end position="230"/>
    </location>
</feature>
<dbReference type="PANTHER" id="PTHR46623">
    <property type="entry name" value="CARBOXYMETHYLENEBUTENOLIDASE-RELATED"/>
    <property type="match status" value="1"/>
</dbReference>
<dbReference type="Gene3D" id="3.40.50.1820">
    <property type="entry name" value="alpha/beta hydrolase"/>
    <property type="match status" value="1"/>
</dbReference>
<dbReference type="Proteomes" id="UP000703038">
    <property type="component" value="Unassembled WGS sequence"/>
</dbReference>
<dbReference type="EC" id="3.1.1.45" evidence="2"/>
<reference evidence="2 3" key="1">
    <citation type="submission" date="2021-01" db="EMBL/GenBank/DDBJ databases">
        <title>Genomics of switchgrass bacterial isolates.</title>
        <authorList>
            <person name="Shade A."/>
        </authorList>
    </citation>
    <scope>NUCLEOTIDE SEQUENCE [LARGE SCALE GENOMIC DNA]</scope>
    <source>
        <strain evidence="2 3">PvP111</strain>
    </source>
</reference>
<comment type="caution">
    <text evidence="2">The sequence shown here is derived from an EMBL/GenBank/DDBJ whole genome shotgun (WGS) entry which is preliminary data.</text>
</comment>
<sequence>MTVIEVDTGTDRIEATLEVPAGEGPWPAVVIVHDVFGMTDDIRSIARRFADQGYVALVPDLYARGGRAKCVTGVFRSLLARSGRAVDDLLACRDTVTARADTTGAVGIVGFCMGGGFALALAPRGFEASAPFYGILPRHIESALEGTCPMVASFGKRDPMLPGAGPKLEKVLQDKGVAHDVVTYPGAGHSFANNFGSGPGALVMRVTGFGYQHEQAEDAFARVFTFFGEHVRSR</sequence>
<gene>
    <name evidence="2" type="ORF">JOE42_000225</name>
</gene>
<organism evidence="2 3">
    <name type="scientific">Rhodococcoides corynebacterioides</name>
    <dbReference type="NCBI Taxonomy" id="53972"/>
    <lineage>
        <taxon>Bacteria</taxon>
        <taxon>Bacillati</taxon>
        <taxon>Actinomycetota</taxon>
        <taxon>Actinomycetes</taxon>
        <taxon>Mycobacteriales</taxon>
        <taxon>Nocardiaceae</taxon>
        <taxon>Rhodococcoides</taxon>
    </lineage>
</organism>
<dbReference type="RefSeq" id="WP_204866144.1">
    <property type="nucleotide sequence ID" value="NZ_JAFBBK010000001.1"/>
</dbReference>
<keyword evidence="2" id="KW-0378">Hydrolase</keyword>
<dbReference type="InterPro" id="IPR051049">
    <property type="entry name" value="Dienelactone_hydrolase-like"/>
</dbReference>